<dbReference type="Gene3D" id="3.40.50.300">
    <property type="entry name" value="P-loop containing nucleotide triphosphate hydrolases"/>
    <property type="match status" value="1"/>
</dbReference>
<protein>
    <submittedName>
        <fullName evidence="1">Uncharacterized protein</fullName>
    </submittedName>
</protein>
<dbReference type="AlphaFoldDB" id="X1GAC9"/>
<gene>
    <name evidence="1" type="ORF">S03H2_24447</name>
</gene>
<reference evidence="1" key="1">
    <citation type="journal article" date="2014" name="Front. Microbiol.">
        <title>High frequency of phylogenetically diverse reductive dehalogenase-homologous genes in deep subseafloor sedimentary metagenomes.</title>
        <authorList>
            <person name="Kawai M."/>
            <person name="Futagami T."/>
            <person name="Toyoda A."/>
            <person name="Takaki Y."/>
            <person name="Nishi S."/>
            <person name="Hori S."/>
            <person name="Arai W."/>
            <person name="Tsubouchi T."/>
            <person name="Morono Y."/>
            <person name="Uchiyama I."/>
            <person name="Ito T."/>
            <person name="Fujiyama A."/>
            <person name="Inagaki F."/>
            <person name="Takami H."/>
        </authorList>
    </citation>
    <scope>NUCLEOTIDE SEQUENCE</scope>
    <source>
        <strain evidence="1">Expedition CK06-06</strain>
    </source>
</reference>
<feature type="non-terminal residue" evidence="1">
    <location>
        <position position="40"/>
    </location>
</feature>
<name>X1GAC9_9ZZZZ</name>
<dbReference type="SUPFAM" id="SSF52540">
    <property type="entry name" value="P-loop containing nucleoside triphosphate hydrolases"/>
    <property type="match status" value="1"/>
</dbReference>
<comment type="caution">
    <text evidence="1">The sequence shown here is derived from an EMBL/GenBank/DDBJ whole genome shotgun (WGS) entry which is preliminary data.</text>
</comment>
<sequence length="40" mass="4551">MVKKNSIMIIGPYGSGKSHILNQIANYFMNPFQLNILIKN</sequence>
<evidence type="ECO:0000313" key="1">
    <source>
        <dbReference type="EMBL" id="GAH38524.1"/>
    </source>
</evidence>
<proteinExistence type="predicted"/>
<accession>X1GAC9</accession>
<dbReference type="InterPro" id="IPR027417">
    <property type="entry name" value="P-loop_NTPase"/>
</dbReference>
<dbReference type="EMBL" id="BARU01013585">
    <property type="protein sequence ID" value="GAH38524.1"/>
    <property type="molecule type" value="Genomic_DNA"/>
</dbReference>
<organism evidence="1">
    <name type="scientific">marine sediment metagenome</name>
    <dbReference type="NCBI Taxonomy" id="412755"/>
    <lineage>
        <taxon>unclassified sequences</taxon>
        <taxon>metagenomes</taxon>
        <taxon>ecological metagenomes</taxon>
    </lineage>
</organism>